<accession>A0A919PBM8</accession>
<feature type="region of interest" description="Disordered" evidence="1">
    <location>
        <begin position="1"/>
        <end position="33"/>
    </location>
</feature>
<dbReference type="Proteomes" id="UP000642125">
    <property type="component" value="Unassembled WGS sequence"/>
</dbReference>
<feature type="compositionally biased region" description="Low complexity" evidence="1">
    <location>
        <begin position="1"/>
        <end position="21"/>
    </location>
</feature>
<dbReference type="Gene3D" id="3.40.50.1000">
    <property type="entry name" value="HAD superfamily/HAD-like"/>
    <property type="match status" value="1"/>
</dbReference>
<dbReference type="InterPro" id="IPR023214">
    <property type="entry name" value="HAD_sf"/>
</dbReference>
<comment type="caution">
    <text evidence="3">The sequence shown here is derived from an EMBL/GenBank/DDBJ whole genome shotgun (WGS) entry which is preliminary data.</text>
</comment>
<keyword evidence="4" id="KW-1185">Reference proteome</keyword>
<dbReference type="PANTHER" id="PTHR28208:SF3">
    <property type="entry name" value="PHOSPHATIDATE PHOSPHATASE APP1"/>
    <property type="match status" value="1"/>
</dbReference>
<evidence type="ECO:0000313" key="3">
    <source>
        <dbReference type="EMBL" id="GIG37566.1"/>
    </source>
</evidence>
<sequence>MPGAGARGALAHDAATPGRTTPGPPAHDAHDATTTGILAGMPTFAEIAARAEDRFNSAVVRVLSRRGYTARVVAYPSYGTVDRVRVRARVLLTAPDAPTPGSVARRGWRNLFSAELPRAEVRVRAQPGDGPDLLVGCTDRGGYLDAWLDVALEPGWQTLYLSVDGDVDVPAPVQIVDPAATHGIVSDIDDTVLVTMVPRPHLAAWNFLVRSEARRKPVPGMPELYGRLTAAHPDAPVFYLSTGAFNTASALSRFLHRVGLPQGSLLLTDLGPTGVALMRSGRDHKAATLRRLAEELPGLRWILVGDNGQHDPQVYETFAAEHPGRVAAIAVRELSIGEQVAQNGLPGPTPATQRAVDDLDRSEVVTAHAPDGRALADQLAAAGVIG</sequence>
<dbReference type="PANTHER" id="PTHR28208">
    <property type="entry name" value="PHOSPHATIDATE PHOSPHATASE APP1"/>
    <property type="match status" value="1"/>
</dbReference>
<dbReference type="EMBL" id="BONO01000025">
    <property type="protein sequence ID" value="GIG37566.1"/>
    <property type="molecule type" value="Genomic_DNA"/>
</dbReference>
<evidence type="ECO:0000256" key="1">
    <source>
        <dbReference type="SAM" id="MobiDB-lite"/>
    </source>
</evidence>
<evidence type="ECO:0000313" key="4">
    <source>
        <dbReference type="Proteomes" id="UP000642125"/>
    </source>
</evidence>
<reference evidence="3" key="1">
    <citation type="submission" date="2021-01" db="EMBL/GenBank/DDBJ databases">
        <title>Whole genome shotgun sequence of Cellulomonas pakistanensis NBRC 110800.</title>
        <authorList>
            <person name="Komaki H."/>
            <person name="Tamura T."/>
        </authorList>
    </citation>
    <scope>NUCLEOTIDE SEQUENCE</scope>
    <source>
        <strain evidence="3">NBRC 110800</strain>
    </source>
</reference>
<proteinExistence type="predicted"/>
<protein>
    <recommendedName>
        <fullName evidence="2">Phosphatidate phosphatase APP1 catalytic domain-containing protein</fullName>
    </recommendedName>
</protein>
<dbReference type="Pfam" id="PF09949">
    <property type="entry name" value="APP1_cat"/>
    <property type="match status" value="1"/>
</dbReference>
<dbReference type="InterPro" id="IPR019236">
    <property type="entry name" value="APP1_cat"/>
</dbReference>
<dbReference type="GO" id="GO:0008195">
    <property type="term" value="F:phosphatidate phosphatase activity"/>
    <property type="evidence" value="ECO:0007669"/>
    <property type="project" value="InterPro"/>
</dbReference>
<organism evidence="3 4">
    <name type="scientific">Cellulomonas pakistanensis</name>
    <dbReference type="NCBI Taxonomy" id="992287"/>
    <lineage>
        <taxon>Bacteria</taxon>
        <taxon>Bacillati</taxon>
        <taxon>Actinomycetota</taxon>
        <taxon>Actinomycetes</taxon>
        <taxon>Micrococcales</taxon>
        <taxon>Cellulomonadaceae</taxon>
        <taxon>Cellulomonas</taxon>
    </lineage>
</organism>
<dbReference type="InterPro" id="IPR052935">
    <property type="entry name" value="Mg2+_PAP"/>
</dbReference>
<evidence type="ECO:0000259" key="2">
    <source>
        <dbReference type="Pfam" id="PF09949"/>
    </source>
</evidence>
<feature type="domain" description="Phosphatidate phosphatase APP1 catalytic" evidence="2">
    <location>
        <begin position="183"/>
        <end position="333"/>
    </location>
</feature>
<gene>
    <name evidence="3" type="ORF">Cpa01nite_29470</name>
</gene>
<name>A0A919PBM8_9CELL</name>
<dbReference type="AlphaFoldDB" id="A0A919PBM8"/>